<dbReference type="PANTHER" id="PTHR11741">
    <property type="entry name" value="ELONGATION FACTOR TS"/>
    <property type="match status" value="1"/>
</dbReference>
<sequence length="326" mass="33606">MKSAFACRAAFALAAATTGSGRGAAVFAVRSSSSLVSLRTPASGGCSNSRAFADAAAGGGGGGMMGQIKELRARTGAGVMDCKEALAASAGDPAKAELWLLDKARSRFAKKAERPTTEGTLALALASSEALLLELNSETDFVGRLEGFQKLALDAAAAALARAGQVAADGQGPHHLDSAWLSALPLGDGTPKTVGDGVVGLFMQVGENMKARRAVLLRTAGSEGALGTFIQGTGLPHTGTLAALVALQAQPSAKEVGKEHVVLEQEVTYGEETGRVRELLEREGAKLGARVSIVHFVRWKVGDGLEKPTTDFAAEVEKELQRSTKH</sequence>
<organism evidence="7 8">
    <name type="scientific">Acanthamoeba castellanii (strain ATCC 30010 / Neff)</name>
    <dbReference type="NCBI Taxonomy" id="1257118"/>
    <lineage>
        <taxon>Eukaryota</taxon>
        <taxon>Amoebozoa</taxon>
        <taxon>Discosea</taxon>
        <taxon>Longamoebia</taxon>
        <taxon>Centramoebida</taxon>
        <taxon>Acanthamoebidae</taxon>
        <taxon>Acanthamoeba</taxon>
    </lineage>
</organism>
<protein>
    <recommendedName>
        <fullName evidence="4">Elongation factor Ts, mitochondrial</fullName>
        <shortName evidence="4">EF-Ts</shortName>
        <shortName evidence="4">EF-TsMt</shortName>
    </recommendedName>
</protein>
<gene>
    <name evidence="4" type="primary">TSFM</name>
    <name evidence="7" type="ORF">ACA1_149450</name>
</gene>
<dbReference type="Gene3D" id="3.30.479.20">
    <property type="entry name" value="Elongation factor Ts, dimerisation domain"/>
    <property type="match status" value="2"/>
</dbReference>
<dbReference type="SUPFAM" id="SSF46934">
    <property type="entry name" value="UBA-like"/>
    <property type="match status" value="1"/>
</dbReference>
<dbReference type="GeneID" id="14923736"/>
<dbReference type="STRING" id="1257118.L8HC08"/>
<evidence type="ECO:0000313" key="8">
    <source>
        <dbReference type="Proteomes" id="UP000011083"/>
    </source>
</evidence>
<dbReference type="SUPFAM" id="SSF54713">
    <property type="entry name" value="Elongation factor Ts (EF-Ts), dimerisation domain"/>
    <property type="match status" value="2"/>
</dbReference>
<dbReference type="Gene3D" id="1.10.8.10">
    <property type="entry name" value="DNA helicase RuvA subunit, C-terminal domain"/>
    <property type="match status" value="1"/>
</dbReference>
<dbReference type="InterPro" id="IPR018101">
    <property type="entry name" value="Transl_elong_Ts_CS"/>
</dbReference>
<dbReference type="InterPro" id="IPR009060">
    <property type="entry name" value="UBA-like_sf"/>
</dbReference>
<dbReference type="KEGG" id="acan:ACA1_149450"/>
<dbReference type="RefSeq" id="XP_004351554.1">
    <property type="nucleotide sequence ID" value="XM_004351502.1"/>
</dbReference>
<keyword evidence="3 4" id="KW-0648">Protein biosynthesis</keyword>
<dbReference type="CDD" id="cd14275">
    <property type="entry name" value="UBA_EF-Ts"/>
    <property type="match status" value="1"/>
</dbReference>
<dbReference type="HAMAP" id="MF_00050">
    <property type="entry name" value="EF_Ts"/>
    <property type="match status" value="1"/>
</dbReference>
<evidence type="ECO:0000256" key="5">
    <source>
        <dbReference type="SAM" id="SignalP"/>
    </source>
</evidence>
<reference evidence="7 8" key="1">
    <citation type="journal article" date="2013" name="Genome Biol.">
        <title>Genome of Acanthamoeba castellanii highlights extensive lateral gene transfer and early evolution of tyrosine kinase signaling.</title>
        <authorList>
            <person name="Clarke M."/>
            <person name="Lohan A.J."/>
            <person name="Liu B."/>
            <person name="Lagkouvardos I."/>
            <person name="Roy S."/>
            <person name="Zafar N."/>
            <person name="Bertelli C."/>
            <person name="Schilde C."/>
            <person name="Kianianmomeni A."/>
            <person name="Burglin T.R."/>
            <person name="Frech C."/>
            <person name="Turcotte B."/>
            <person name="Kopec K.O."/>
            <person name="Synnott J.M."/>
            <person name="Choo C."/>
            <person name="Paponov I."/>
            <person name="Finkler A."/>
            <person name="Soon Heng Tan C."/>
            <person name="Hutchins A.P."/>
            <person name="Weinmeier T."/>
            <person name="Rattei T."/>
            <person name="Chu J.S."/>
            <person name="Gimenez G."/>
            <person name="Irimia M."/>
            <person name="Rigden D.J."/>
            <person name="Fitzpatrick D.A."/>
            <person name="Lorenzo-Morales J."/>
            <person name="Bateman A."/>
            <person name="Chiu C.H."/>
            <person name="Tang P."/>
            <person name="Hegemann P."/>
            <person name="Fromm H."/>
            <person name="Raoult D."/>
            <person name="Greub G."/>
            <person name="Miranda-Saavedra D."/>
            <person name="Chen N."/>
            <person name="Nash P."/>
            <person name="Ginger M.L."/>
            <person name="Horn M."/>
            <person name="Schaap P."/>
            <person name="Caler L."/>
            <person name="Loftus B."/>
        </authorList>
    </citation>
    <scope>NUCLEOTIDE SEQUENCE [LARGE SCALE GENOMIC DNA]</scope>
    <source>
        <strain evidence="7 8">Neff</strain>
    </source>
</reference>
<dbReference type="GO" id="GO:0003746">
    <property type="term" value="F:translation elongation factor activity"/>
    <property type="evidence" value="ECO:0007669"/>
    <property type="project" value="UniProtKB-UniRule"/>
</dbReference>
<dbReference type="Pfam" id="PF00889">
    <property type="entry name" value="EF_TS"/>
    <property type="match status" value="1"/>
</dbReference>
<dbReference type="GO" id="GO:0005739">
    <property type="term" value="C:mitochondrion"/>
    <property type="evidence" value="ECO:0007669"/>
    <property type="project" value="UniProtKB-SubCell"/>
</dbReference>
<dbReference type="InterPro" id="IPR001816">
    <property type="entry name" value="Transl_elong_EFTs/EF1B"/>
</dbReference>
<comment type="subcellular location">
    <subcellularLocation>
        <location evidence="4">Mitochondrion</location>
    </subcellularLocation>
</comment>
<dbReference type="InterPro" id="IPR014039">
    <property type="entry name" value="Transl_elong_EFTs/EF1B_dimer"/>
</dbReference>
<dbReference type="GO" id="GO:0070125">
    <property type="term" value="P:mitochondrial translational elongation"/>
    <property type="evidence" value="ECO:0007669"/>
    <property type="project" value="TreeGrafter"/>
</dbReference>
<keyword evidence="8" id="KW-1185">Reference proteome</keyword>
<feature type="chain" id="PRO_5003990604" description="Elongation factor Ts, mitochondrial" evidence="5">
    <location>
        <begin position="17"/>
        <end position="326"/>
    </location>
</feature>
<evidence type="ECO:0000256" key="2">
    <source>
        <dbReference type="ARBA" id="ARBA00022768"/>
    </source>
</evidence>
<dbReference type="PROSITE" id="PS01126">
    <property type="entry name" value="EF_TS_1"/>
    <property type="match status" value="1"/>
</dbReference>
<feature type="domain" description="Translation elongation factor EFTs/EF1B dimerisation" evidence="6">
    <location>
        <begin position="130"/>
        <end position="256"/>
    </location>
</feature>
<evidence type="ECO:0000313" key="7">
    <source>
        <dbReference type="EMBL" id="ELR22777.1"/>
    </source>
</evidence>
<dbReference type="FunFam" id="1.10.8.10:FF:000001">
    <property type="entry name" value="Elongation factor Ts"/>
    <property type="match status" value="1"/>
</dbReference>
<evidence type="ECO:0000259" key="6">
    <source>
        <dbReference type="Pfam" id="PF00889"/>
    </source>
</evidence>
<dbReference type="AlphaFoldDB" id="L8HC08"/>
<dbReference type="Proteomes" id="UP000011083">
    <property type="component" value="Unassembled WGS sequence"/>
</dbReference>
<dbReference type="VEuPathDB" id="AmoebaDB:ACA1_149450"/>
<dbReference type="PANTHER" id="PTHR11741:SF0">
    <property type="entry name" value="ELONGATION FACTOR TS, MITOCHONDRIAL"/>
    <property type="match status" value="1"/>
</dbReference>
<keyword evidence="5" id="KW-0732">Signal</keyword>
<evidence type="ECO:0000256" key="1">
    <source>
        <dbReference type="ARBA" id="ARBA00005532"/>
    </source>
</evidence>
<name>L8HC08_ACACF</name>
<evidence type="ECO:0000256" key="3">
    <source>
        <dbReference type="ARBA" id="ARBA00022917"/>
    </source>
</evidence>
<comment type="similarity">
    <text evidence="1 4">Belongs to the EF-Ts family.</text>
</comment>
<accession>L8HC08</accession>
<evidence type="ECO:0000256" key="4">
    <source>
        <dbReference type="HAMAP-Rule" id="MF_03135"/>
    </source>
</evidence>
<dbReference type="InterPro" id="IPR036402">
    <property type="entry name" value="EF-Ts_dimer_sf"/>
</dbReference>
<dbReference type="EMBL" id="KB007870">
    <property type="protein sequence ID" value="ELR22777.1"/>
    <property type="molecule type" value="Genomic_DNA"/>
</dbReference>
<proteinExistence type="inferred from homology"/>
<dbReference type="OrthoDB" id="277235at2759"/>
<keyword evidence="2 4" id="KW-0251">Elongation factor</keyword>
<keyword evidence="4" id="KW-0496">Mitochondrion</keyword>
<comment type="function">
    <text evidence="4">Associates with the EF-Tu.GDP complex and induces the exchange of GDP to GTP. It remains bound to the aminoacyl-tRNA.EF-Tu.GTP complex up to the GTP hydrolysis stage on the ribosome.</text>
</comment>
<feature type="signal peptide" evidence="5">
    <location>
        <begin position="1"/>
        <end position="16"/>
    </location>
</feature>